<feature type="compositionally biased region" description="Acidic residues" evidence="1">
    <location>
        <begin position="274"/>
        <end position="287"/>
    </location>
</feature>
<proteinExistence type="predicted"/>
<dbReference type="EMBL" id="JFBX01000569">
    <property type="protein sequence ID" value="KXH35120.1"/>
    <property type="molecule type" value="Genomic_DNA"/>
</dbReference>
<dbReference type="AlphaFoldDB" id="A0A135SGS9"/>
<dbReference type="InterPro" id="IPR056009">
    <property type="entry name" value="DUF7587"/>
</dbReference>
<sequence length="321" mass="36268">MAYVPSKVLVVARYKLTSEKIAENDSSNVKAWLTKNTTHNIPWVLRVHPDYVSVLRNQFPGYLDIIQQSRNTGCVNGTALLSITQRVSTVGGDERPKQLYRTIHGGQPHQGIKSRLGRGSDPIFLHIHLRKHLRGNCREPSPFLSATNSRAKAVEFAVAYEDQGFSNIAILLFETTSADWNHNTQRLWDPKALLRRLNKKKEVGVCFEKEFLVEHSIPETSIQRRYNWPSDKAKIDPDGFMERLARKALESKKESIEEAKEKKASKKRKNSHDEDGDNVEGDGEGDDRELVGGGVSKPRQKKRKQGVRVIVGPKLRRDGGA</sequence>
<gene>
    <name evidence="3" type="ORF">CSIM01_04645</name>
</gene>
<evidence type="ECO:0000259" key="2">
    <source>
        <dbReference type="Pfam" id="PF24494"/>
    </source>
</evidence>
<organism evidence="3 4">
    <name type="scientific">Colletotrichum simmondsii</name>
    <dbReference type="NCBI Taxonomy" id="703756"/>
    <lineage>
        <taxon>Eukaryota</taxon>
        <taxon>Fungi</taxon>
        <taxon>Dikarya</taxon>
        <taxon>Ascomycota</taxon>
        <taxon>Pezizomycotina</taxon>
        <taxon>Sordariomycetes</taxon>
        <taxon>Hypocreomycetidae</taxon>
        <taxon>Glomerellales</taxon>
        <taxon>Glomerellaceae</taxon>
        <taxon>Colletotrichum</taxon>
        <taxon>Colletotrichum acutatum species complex</taxon>
    </lineage>
</organism>
<protein>
    <recommendedName>
        <fullName evidence="2">DUF7587 domain-containing protein</fullName>
    </recommendedName>
</protein>
<evidence type="ECO:0000256" key="1">
    <source>
        <dbReference type="SAM" id="MobiDB-lite"/>
    </source>
</evidence>
<reference evidence="3 4" key="1">
    <citation type="submission" date="2014-02" db="EMBL/GenBank/DDBJ databases">
        <title>The genome sequence of Colletotrichum simmondsii CBS122122.</title>
        <authorList>
            <person name="Baroncelli R."/>
            <person name="Thon M.R."/>
        </authorList>
    </citation>
    <scope>NUCLEOTIDE SEQUENCE [LARGE SCALE GENOMIC DNA]</scope>
    <source>
        <strain evidence="3 4">CBS122122</strain>
    </source>
</reference>
<evidence type="ECO:0000313" key="4">
    <source>
        <dbReference type="Proteomes" id="UP000070328"/>
    </source>
</evidence>
<name>A0A135SGS9_9PEZI</name>
<comment type="caution">
    <text evidence="3">The sequence shown here is derived from an EMBL/GenBank/DDBJ whole genome shotgun (WGS) entry which is preliminary data.</text>
</comment>
<accession>A0A135SGS9</accession>
<feature type="region of interest" description="Disordered" evidence="1">
    <location>
        <begin position="251"/>
        <end position="321"/>
    </location>
</feature>
<keyword evidence="4" id="KW-1185">Reference proteome</keyword>
<dbReference type="OrthoDB" id="4924573at2759"/>
<dbReference type="Proteomes" id="UP000070328">
    <property type="component" value="Unassembled WGS sequence"/>
</dbReference>
<evidence type="ECO:0000313" key="3">
    <source>
        <dbReference type="EMBL" id="KXH35120.1"/>
    </source>
</evidence>
<feature type="domain" description="DUF7587" evidence="2">
    <location>
        <begin position="125"/>
        <end position="225"/>
    </location>
</feature>
<feature type="compositionally biased region" description="Basic and acidic residues" evidence="1">
    <location>
        <begin position="251"/>
        <end position="262"/>
    </location>
</feature>
<dbReference type="Pfam" id="PF24494">
    <property type="entry name" value="DUF7587"/>
    <property type="match status" value="1"/>
</dbReference>